<dbReference type="EMBL" id="JAALDL010000008">
    <property type="protein sequence ID" value="NGN98383.1"/>
    <property type="molecule type" value="Genomic_DNA"/>
</dbReference>
<evidence type="ECO:0000256" key="1">
    <source>
        <dbReference type="ARBA" id="ARBA00022679"/>
    </source>
</evidence>
<organism evidence="4 5">
    <name type="scientific">Grimontia sedimenti</name>
    <dbReference type="NCBI Taxonomy" id="2711294"/>
    <lineage>
        <taxon>Bacteria</taxon>
        <taxon>Pseudomonadati</taxon>
        <taxon>Pseudomonadota</taxon>
        <taxon>Gammaproteobacteria</taxon>
        <taxon>Vibrionales</taxon>
        <taxon>Vibrionaceae</taxon>
        <taxon>Grimontia</taxon>
    </lineage>
</organism>
<dbReference type="RefSeq" id="WP_165013874.1">
    <property type="nucleotide sequence ID" value="NZ_JAALDL010000008.1"/>
</dbReference>
<dbReference type="InterPro" id="IPR036568">
    <property type="entry name" value="GGCT-like_sf"/>
</dbReference>
<name>A0A6M1R8D6_9GAMM</name>
<reference evidence="4 5" key="1">
    <citation type="submission" date="2020-02" db="EMBL/GenBank/DDBJ databases">
        <title>The draft genome of Grimontia sedimenta sp. nov., isolated from benthic sediments near coral reefs south of Kuwait.</title>
        <authorList>
            <person name="Mahmoud H.M."/>
            <person name="Jose L."/>
            <person name="Eapen S."/>
        </authorList>
    </citation>
    <scope>NUCLEOTIDE SEQUENCE [LARGE SCALE GENOMIC DNA]</scope>
    <source>
        <strain evidence="4 5">S25</strain>
    </source>
</reference>
<protein>
    <recommendedName>
        <fullName evidence="2">Putative gamma-glutamylcyclotransferase</fullName>
    </recommendedName>
</protein>
<dbReference type="InterPro" id="IPR009288">
    <property type="entry name" value="AIG2-like_dom"/>
</dbReference>
<evidence type="ECO:0000256" key="2">
    <source>
        <dbReference type="ARBA" id="ARBA00030602"/>
    </source>
</evidence>
<evidence type="ECO:0000259" key="3">
    <source>
        <dbReference type="Pfam" id="PF06094"/>
    </source>
</evidence>
<dbReference type="AlphaFoldDB" id="A0A6M1R8D6"/>
<feature type="domain" description="Gamma-glutamylcyclotransferase AIG2-like" evidence="3">
    <location>
        <begin position="5"/>
        <end position="107"/>
    </location>
</feature>
<dbReference type="Pfam" id="PF06094">
    <property type="entry name" value="GGACT"/>
    <property type="match status" value="1"/>
</dbReference>
<keyword evidence="1 4" id="KW-0808">Transferase</keyword>
<sequence length="108" mass="11948">MVSRLFVYGTLAPGRPNEHILAMVPGTWEPASVKGKLLQEGWGAEQGYPGIVLEETAEKVEGFIFSSEALPAHWKRLDEFEGEGYQRVLTQAACESGNMVDAYVYALR</sequence>
<dbReference type="InterPro" id="IPR045038">
    <property type="entry name" value="AIG2-like"/>
</dbReference>
<evidence type="ECO:0000313" key="4">
    <source>
        <dbReference type="EMBL" id="NGN98383.1"/>
    </source>
</evidence>
<dbReference type="PANTHER" id="PTHR31544">
    <property type="entry name" value="AIG2-LIKE PROTEIN D"/>
    <property type="match status" value="1"/>
</dbReference>
<dbReference type="GO" id="GO:0016740">
    <property type="term" value="F:transferase activity"/>
    <property type="evidence" value="ECO:0007669"/>
    <property type="project" value="UniProtKB-KW"/>
</dbReference>
<accession>A0A6M1R8D6</accession>
<dbReference type="SUPFAM" id="SSF110857">
    <property type="entry name" value="Gamma-glutamyl cyclotransferase-like"/>
    <property type="match status" value="1"/>
</dbReference>
<comment type="caution">
    <text evidence="4">The sequence shown here is derived from an EMBL/GenBank/DDBJ whole genome shotgun (WGS) entry which is preliminary data.</text>
</comment>
<dbReference type="InterPro" id="IPR013024">
    <property type="entry name" value="GGCT-like"/>
</dbReference>
<dbReference type="PANTHER" id="PTHR31544:SF2">
    <property type="entry name" value="AIG2-LIKE PROTEIN D"/>
    <property type="match status" value="1"/>
</dbReference>
<gene>
    <name evidence="4" type="ORF">G5S52_12210</name>
</gene>
<dbReference type="Proteomes" id="UP000473008">
    <property type="component" value="Unassembled WGS sequence"/>
</dbReference>
<proteinExistence type="predicted"/>
<keyword evidence="5" id="KW-1185">Reference proteome</keyword>
<dbReference type="CDD" id="cd06661">
    <property type="entry name" value="GGCT_like"/>
    <property type="match status" value="1"/>
</dbReference>
<evidence type="ECO:0000313" key="5">
    <source>
        <dbReference type="Proteomes" id="UP000473008"/>
    </source>
</evidence>
<dbReference type="Gene3D" id="3.10.490.10">
    <property type="entry name" value="Gamma-glutamyl cyclotransferase-like"/>
    <property type="match status" value="1"/>
</dbReference>